<name>A0ABW5BJ19_9PROT</name>
<dbReference type="Proteomes" id="UP001597294">
    <property type="component" value="Unassembled WGS sequence"/>
</dbReference>
<reference evidence="2" key="1">
    <citation type="journal article" date="2019" name="Int. J. Syst. Evol. Microbiol.">
        <title>The Global Catalogue of Microorganisms (GCM) 10K type strain sequencing project: providing services to taxonomists for standard genome sequencing and annotation.</title>
        <authorList>
            <consortium name="The Broad Institute Genomics Platform"/>
            <consortium name="The Broad Institute Genome Sequencing Center for Infectious Disease"/>
            <person name="Wu L."/>
            <person name="Ma J."/>
        </authorList>
    </citation>
    <scope>NUCLEOTIDE SEQUENCE [LARGE SCALE GENOMIC DNA]</scope>
    <source>
        <strain evidence="2">CGMCC 4.7192</strain>
    </source>
</reference>
<evidence type="ECO:0000313" key="1">
    <source>
        <dbReference type="EMBL" id="MFD2204620.1"/>
    </source>
</evidence>
<dbReference type="RefSeq" id="WP_380248386.1">
    <property type="nucleotide sequence ID" value="NZ_JBHUII010000001.1"/>
</dbReference>
<organism evidence="1 2">
    <name type="scientific">Kiloniella antarctica</name>
    <dbReference type="NCBI Taxonomy" id="1550907"/>
    <lineage>
        <taxon>Bacteria</taxon>
        <taxon>Pseudomonadati</taxon>
        <taxon>Pseudomonadota</taxon>
        <taxon>Alphaproteobacteria</taxon>
        <taxon>Rhodospirillales</taxon>
        <taxon>Kiloniellaceae</taxon>
        <taxon>Kiloniella</taxon>
    </lineage>
</organism>
<dbReference type="EMBL" id="JBHUII010000001">
    <property type="protein sequence ID" value="MFD2204620.1"/>
    <property type="molecule type" value="Genomic_DNA"/>
</dbReference>
<keyword evidence="2" id="KW-1185">Reference proteome</keyword>
<accession>A0ABW5BJ19</accession>
<comment type="caution">
    <text evidence="1">The sequence shown here is derived from an EMBL/GenBank/DDBJ whole genome shotgun (WGS) entry which is preliminary data.</text>
</comment>
<protein>
    <submittedName>
        <fullName evidence="1">Uncharacterized protein</fullName>
    </submittedName>
</protein>
<proteinExistence type="predicted"/>
<evidence type="ECO:0000313" key="2">
    <source>
        <dbReference type="Proteomes" id="UP001597294"/>
    </source>
</evidence>
<gene>
    <name evidence="1" type="ORF">ACFSKO_03315</name>
</gene>
<sequence length="219" mass="24837">MGVGISKDYQNFLHRILSALSDRSYVGIYHHVREISYGGVGQRNPRLVSERNCGTCSGKHILLRDLLRAASYKADVLTLFTHFNKNIPVHSSMPDELIELIEKGEIFDYHNVVLLHPIVRPDEAEQTDEFERNADGFFLDATWPDAMGCFGFLVNNQWLGKENTILAGPLIKREPVADCVVTQKKNLLENLSKLQLERRALFLKLLTSWIAEQGLLCQG</sequence>